<dbReference type="AlphaFoldDB" id="E4Q618"/>
<proteinExistence type="predicted"/>
<name>E4Q618_CALOW</name>
<organism evidence="1 2">
    <name type="scientific">Caldicellulosiruptor owensensis (strain ATCC 700167 / DSM 13100 / OL)</name>
    <dbReference type="NCBI Taxonomy" id="632518"/>
    <lineage>
        <taxon>Bacteria</taxon>
        <taxon>Bacillati</taxon>
        <taxon>Bacillota</taxon>
        <taxon>Bacillota incertae sedis</taxon>
        <taxon>Caldicellulosiruptorales</taxon>
        <taxon>Caldicellulosiruptoraceae</taxon>
        <taxon>Caldicellulosiruptor</taxon>
    </lineage>
</organism>
<dbReference type="STRING" id="632518.Calow_0824"/>
<gene>
    <name evidence="1" type="ordered locus">Calow_0824</name>
</gene>
<dbReference type="Proteomes" id="UP000006889">
    <property type="component" value="Chromosome"/>
</dbReference>
<evidence type="ECO:0000313" key="2">
    <source>
        <dbReference type="Proteomes" id="UP000006889"/>
    </source>
</evidence>
<keyword evidence="2" id="KW-1185">Reference proteome</keyword>
<accession>E4Q618</accession>
<sequence length="57" mass="6926">MINCKHFKYCKIKWGLDCKYQQGSKIPLFVDKRNLVVEYDGQTLWIRRRNNNDIMFG</sequence>
<evidence type="ECO:0000313" key="1">
    <source>
        <dbReference type="EMBL" id="ADQ04392.1"/>
    </source>
</evidence>
<protein>
    <submittedName>
        <fullName evidence="1">Uncharacterized protein</fullName>
    </submittedName>
</protein>
<reference key="1">
    <citation type="submission" date="2010-09" db="EMBL/GenBank/DDBJ databases">
        <title>Complete sequence of Caldicellulosiruptor owensensis OL.</title>
        <authorList>
            <consortium name="US DOE Joint Genome Institute"/>
            <person name="Lucas S."/>
            <person name="Copeland A."/>
            <person name="Lapidus A."/>
            <person name="Cheng J.-F."/>
            <person name="Bruce D."/>
            <person name="Goodwin L."/>
            <person name="Pitluck S."/>
            <person name="Davenport K."/>
            <person name="Detter J.C."/>
            <person name="Han C."/>
            <person name="Tapia R."/>
            <person name="Land M."/>
            <person name="Hauser L."/>
            <person name="Chang Y.-J."/>
            <person name="Jeffries C."/>
            <person name="Kyrpides N."/>
            <person name="Ivanova N."/>
            <person name="Mikhailova N."/>
            <person name="Blumer-Schuette S.E."/>
            <person name="Kelly R.M."/>
            <person name="Woyke T."/>
        </authorList>
    </citation>
    <scope>NUCLEOTIDE SEQUENCE</scope>
    <source>
        <strain>OL</strain>
    </source>
</reference>
<reference evidence="1 2" key="2">
    <citation type="journal article" date="2011" name="J. Bacteriol.">
        <title>Complete genome sequences for the anaerobic, extremely thermophilic plant biomass-degrading bacteria Caldicellulosiruptor hydrothermalis, Caldicellulosiruptor kristjanssonii, Caldicellulosiruptor kronotskyensis, Caldicellulosiruptor owensenis, and Caldicellulosiruptor lactoaceticus.</title>
        <authorList>
            <person name="Blumer-Schuette S.E."/>
            <person name="Ozdemir I."/>
            <person name="Mistry D."/>
            <person name="Lucas S."/>
            <person name="Lapidus A."/>
            <person name="Cheng J.F."/>
            <person name="Goodwin L.A."/>
            <person name="Pitluck S."/>
            <person name="Land M.L."/>
            <person name="Hauser L.J."/>
            <person name="Woyke T."/>
            <person name="Mikhailova N."/>
            <person name="Pati A."/>
            <person name="Kyrpides N.C."/>
            <person name="Ivanova N."/>
            <person name="Detter J.C."/>
            <person name="Walston-Davenport K."/>
            <person name="Han S."/>
            <person name="Adams M.W."/>
            <person name="Kelly R.M."/>
        </authorList>
    </citation>
    <scope>NUCLEOTIDE SEQUENCE [LARGE SCALE GENOMIC DNA]</scope>
    <source>
        <strain evidence="2">ATCC 700167 / DSM 13100 / OL</strain>
    </source>
</reference>
<dbReference type="HOGENOM" id="CLU_2987963_0_0_9"/>
<dbReference type="KEGG" id="cow:Calow_0824"/>
<dbReference type="EMBL" id="CP002216">
    <property type="protein sequence ID" value="ADQ04392.1"/>
    <property type="molecule type" value="Genomic_DNA"/>
</dbReference>